<dbReference type="InParanoid" id="A0A165GHS7"/>
<dbReference type="Proteomes" id="UP000077266">
    <property type="component" value="Unassembled WGS sequence"/>
</dbReference>
<dbReference type="EMBL" id="KV426046">
    <property type="protein sequence ID" value="KZV90537.1"/>
    <property type="molecule type" value="Genomic_DNA"/>
</dbReference>
<proteinExistence type="predicted"/>
<sequence length="141" mass="16027">MSYSQPPPRLARLLHPRTLQPRFGFPRLGRTFTAPLASRAPISNPPYDWAALITSERSRAVPGCVTRGPEIACLSTAQRIPRDQQPRRAQFHLNRTHAHPLRYLRRALCDPFPIRELTAIRGNHRPAKSSLVAVTRQIRPD</sequence>
<evidence type="ECO:0000313" key="1">
    <source>
        <dbReference type="EMBL" id="KZV90537.1"/>
    </source>
</evidence>
<protein>
    <submittedName>
        <fullName evidence="1">Uncharacterized protein</fullName>
    </submittedName>
</protein>
<keyword evidence="2" id="KW-1185">Reference proteome</keyword>
<evidence type="ECO:0000313" key="2">
    <source>
        <dbReference type="Proteomes" id="UP000077266"/>
    </source>
</evidence>
<organism evidence="1 2">
    <name type="scientific">Exidia glandulosa HHB12029</name>
    <dbReference type="NCBI Taxonomy" id="1314781"/>
    <lineage>
        <taxon>Eukaryota</taxon>
        <taxon>Fungi</taxon>
        <taxon>Dikarya</taxon>
        <taxon>Basidiomycota</taxon>
        <taxon>Agaricomycotina</taxon>
        <taxon>Agaricomycetes</taxon>
        <taxon>Auriculariales</taxon>
        <taxon>Exidiaceae</taxon>
        <taxon>Exidia</taxon>
    </lineage>
</organism>
<gene>
    <name evidence="1" type="ORF">EXIGLDRAFT_117152</name>
</gene>
<dbReference type="AlphaFoldDB" id="A0A165GHS7"/>
<reference evidence="1 2" key="1">
    <citation type="journal article" date="2016" name="Mol. Biol. Evol.">
        <title>Comparative Genomics of Early-Diverging Mushroom-Forming Fungi Provides Insights into the Origins of Lignocellulose Decay Capabilities.</title>
        <authorList>
            <person name="Nagy L.G."/>
            <person name="Riley R."/>
            <person name="Tritt A."/>
            <person name="Adam C."/>
            <person name="Daum C."/>
            <person name="Floudas D."/>
            <person name="Sun H."/>
            <person name="Yadav J.S."/>
            <person name="Pangilinan J."/>
            <person name="Larsson K.H."/>
            <person name="Matsuura K."/>
            <person name="Barry K."/>
            <person name="Labutti K."/>
            <person name="Kuo R."/>
            <person name="Ohm R.A."/>
            <person name="Bhattacharya S.S."/>
            <person name="Shirouzu T."/>
            <person name="Yoshinaga Y."/>
            <person name="Martin F.M."/>
            <person name="Grigoriev I.V."/>
            <person name="Hibbett D.S."/>
        </authorList>
    </citation>
    <scope>NUCLEOTIDE SEQUENCE [LARGE SCALE GENOMIC DNA]</scope>
    <source>
        <strain evidence="1 2">HHB12029</strain>
    </source>
</reference>
<name>A0A165GHS7_EXIGL</name>
<accession>A0A165GHS7</accession>